<dbReference type="Proteomes" id="UP000824204">
    <property type="component" value="Unassembled WGS sequence"/>
</dbReference>
<gene>
    <name evidence="2" type="ORF">H9741_05330</name>
</gene>
<proteinExistence type="predicted"/>
<reference evidence="2" key="2">
    <citation type="submission" date="2021-04" db="EMBL/GenBank/DDBJ databases">
        <authorList>
            <person name="Gilroy R."/>
        </authorList>
    </citation>
    <scope>NUCLEOTIDE SEQUENCE</scope>
    <source>
        <strain evidence="2">811</strain>
    </source>
</reference>
<dbReference type="EMBL" id="DXFX01000070">
    <property type="protein sequence ID" value="HIX07869.1"/>
    <property type="molecule type" value="Genomic_DNA"/>
</dbReference>
<organism evidence="2 3">
    <name type="scientific">Candidatus Borkfalkia faecipullorum</name>
    <dbReference type="NCBI Taxonomy" id="2838510"/>
    <lineage>
        <taxon>Bacteria</taxon>
        <taxon>Bacillati</taxon>
        <taxon>Bacillota</taxon>
        <taxon>Clostridia</taxon>
        <taxon>Christensenellales</taxon>
        <taxon>Christensenellaceae</taxon>
        <taxon>Candidatus Borkfalkia</taxon>
    </lineage>
</organism>
<dbReference type="InterPro" id="IPR011335">
    <property type="entry name" value="Restrct_endonuc-II-like"/>
</dbReference>
<dbReference type="Pfam" id="PF13635">
    <property type="entry name" value="DUF4143"/>
    <property type="match status" value="1"/>
</dbReference>
<evidence type="ECO:0000259" key="1">
    <source>
        <dbReference type="Pfam" id="PF13635"/>
    </source>
</evidence>
<protein>
    <submittedName>
        <fullName evidence="2">DUF4143 domain-containing protein</fullName>
    </submittedName>
</protein>
<name>A0A9D2AFI9_9FIRM</name>
<dbReference type="AlphaFoldDB" id="A0A9D2AFI9"/>
<dbReference type="SUPFAM" id="SSF52980">
    <property type="entry name" value="Restriction endonuclease-like"/>
    <property type="match status" value="1"/>
</dbReference>
<dbReference type="PANTHER" id="PTHR33295">
    <property type="entry name" value="ATPASE"/>
    <property type="match status" value="1"/>
</dbReference>
<dbReference type="InterPro" id="IPR025420">
    <property type="entry name" value="DUF4143"/>
</dbReference>
<reference evidence="2" key="1">
    <citation type="journal article" date="2021" name="PeerJ">
        <title>Extensive microbial diversity within the chicken gut microbiome revealed by metagenomics and culture.</title>
        <authorList>
            <person name="Gilroy R."/>
            <person name="Ravi A."/>
            <person name="Getino M."/>
            <person name="Pursley I."/>
            <person name="Horton D.L."/>
            <person name="Alikhan N.F."/>
            <person name="Baker D."/>
            <person name="Gharbi K."/>
            <person name="Hall N."/>
            <person name="Watson M."/>
            <person name="Adriaenssens E.M."/>
            <person name="Foster-Nyarko E."/>
            <person name="Jarju S."/>
            <person name="Secka A."/>
            <person name="Antonio M."/>
            <person name="Oren A."/>
            <person name="Chaudhuri R.R."/>
            <person name="La Ragione R."/>
            <person name="Hildebrand F."/>
            <person name="Pallen M.J."/>
        </authorList>
    </citation>
    <scope>NUCLEOTIDE SEQUENCE</scope>
    <source>
        <strain evidence="2">811</strain>
    </source>
</reference>
<feature type="domain" description="DUF4143" evidence="1">
    <location>
        <begin position="10"/>
        <end position="140"/>
    </location>
</feature>
<dbReference type="PANTHER" id="PTHR33295:SF7">
    <property type="entry name" value="ATPASE"/>
    <property type="match status" value="1"/>
</dbReference>
<sequence>MIPAELNEKNKRFNVSDVEKGARYDRIKDDFLWLTAAGVAIPCYNVTEPVLPLSLNEKASLFKLFLSDVGLLTTMYGKATKLRIVNGEAVNKGSIFENVVAQELIAHGYETYYYISKKFGELDLVIEHGGNVLPVEVKSGKDYTRHSALANVMGVADYQIPEAIVFSSANISVDGKIVYYPIYMTMFLNEVVAGDSILPLAKFSF</sequence>
<comment type="caution">
    <text evidence="2">The sequence shown here is derived from an EMBL/GenBank/DDBJ whole genome shotgun (WGS) entry which is preliminary data.</text>
</comment>
<evidence type="ECO:0000313" key="2">
    <source>
        <dbReference type="EMBL" id="HIX07869.1"/>
    </source>
</evidence>
<accession>A0A9D2AFI9</accession>
<evidence type="ECO:0000313" key="3">
    <source>
        <dbReference type="Proteomes" id="UP000824204"/>
    </source>
</evidence>